<keyword evidence="2" id="KW-1185">Reference proteome</keyword>
<dbReference type="Proteomes" id="UP001060215">
    <property type="component" value="Chromosome 15"/>
</dbReference>
<protein>
    <submittedName>
        <fullName evidence="1">Uncharacterized protein</fullName>
    </submittedName>
</protein>
<name>A0ACC0FC22_9ERIC</name>
<comment type="caution">
    <text evidence="1">The sequence shown here is derived from an EMBL/GenBank/DDBJ whole genome shotgun (WGS) entry which is preliminary data.</text>
</comment>
<evidence type="ECO:0000313" key="1">
    <source>
        <dbReference type="EMBL" id="KAI7986080.1"/>
    </source>
</evidence>
<reference evidence="1 2" key="1">
    <citation type="journal article" date="2022" name="Plant J.">
        <title>Chromosome-level genome of Camellia lanceoleosa provides a valuable resource for understanding genome evolution and self-incompatibility.</title>
        <authorList>
            <person name="Gong W."/>
            <person name="Xiao S."/>
            <person name="Wang L."/>
            <person name="Liao Z."/>
            <person name="Chang Y."/>
            <person name="Mo W."/>
            <person name="Hu G."/>
            <person name="Li W."/>
            <person name="Zhao G."/>
            <person name="Zhu H."/>
            <person name="Hu X."/>
            <person name="Ji K."/>
            <person name="Xiang X."/>
            <person name="Song Q."/>
            <person name="Yuan D."/>
            <person name="Jin S."/>
            <person name="Zhang L."/>
        </authorList>
    </citation>
    <scope>NUCLEOTIDE SEQUENCE [LARGE SCALE GENOMIC DNA]</scope>
    <source>
        <strain evidence="1">SQ_2022a</strain>
    </source>
</reference>
<proteinExistence type="predicted"/>
<organism evidence="1 2">
    <name type="scientific">Camellia lanceoleosa</name>
    <dbReference type="NCBI Taxonomy" id="1840588"/>
    <lineage>
        <taxon>Eukaryota</taxon>
        <taxon>Viridiplantae</taxon>
        <taxon>Streptophyta</taxon>
        <taxon>Embryophyta</taxon>
        <taxon>Tracheophyta</taxon>
        <taxon>Spermatophyta</taxon>
        <taxon>Magnoliopsida</taxon>
        <taxon>eudicotyledons</taxon>
        <taxon>Gunneridae</taxon>
        <taxon>Pentapetalae</taxon>
        <taxon>asterids</taxon>
        <taxon>Ericales</taxon>
        <taxon>Theaceae</taxon>
        <taxon>Camellia</taxon>
    </lineage>
</organism>
<sequence>MLLCMIWYQEEEEEDEEEEEQQQQLGLANQKARRRHQEDGELEEQIKAVAPPQPEGVDQLFQTVSFPTISQMHTK</sequence>
<dbReference type="EMBL" id="CM045772">
    <property type="protein sequence ID" value="KAI7986080.1"/>
    <property type="molecule type" value="Genomic_DNA"/>
</dbReference>
<gene>
    <name evidence="1" type="ORF">LOK49_LG14G00362</name>
</gene>
<evidence type="ECO:0000313" key="2">
    <source>
        <dbReference type="Proteomes" id="UP001060215"/>
    </source>
</evidence>
<accession>A0ACC0FC22</accession>